<dbReference type="GO" id="GO:0008270">
    <property type="term" value="F:zinc ion binding"/>
    <property type="evidence" value="ECO:0007669"/>
    <property type="project" value="UniProtKB-UniRule"/>
</dbReference>
<comment type="domain">
    <text evidence="3">2 residues (Tyr-65 and Arg-68) present in a large hydrophobic pocket are probably involved in substrate specificity. They are important for desuccinylation activity, but dispensable for deacetylation activity.</text>
</comment>
<dbReference type="GO" id="GO:0070403">
    <property type="term" value="F:NAD+ binding"/>
    <property type="evidence" value="ECO:0007669"/>
    <property type="project" value="UniProtKB-UniRule"/>
</dbReference>
<accession>A0A932I2Z3</accession>
<dbReference type="InterPro" id="IPR050134">
    <property type="entry name" value="NAD-dep_sirtuin_deacylases"/>
</dbReference>
<gene>
    <name evidence="3" type="primary">cobB</name>
    <name evidence="6" type="ORF">HYZ11_16145</name>
</gene>
<feature type="domain" description="Deacetylase sirtuin-type" evidence="5">
    <location>
        <begin position="1"/>
        <end position="249"/>
    </location>
</feature>
<dbReference type="Gene3D" id="3.30.1600.10">
    <property type="entry name" value="SIR2/SIRT2 'Small Domain"/>
    <property type="match status" value="1"/>
</dbReference>
<dbReference type="PROSITE" id="PS50305">
    <property type="entry name" value="SIRTUIN"/>
    <property type="match status" value="1"/>
</dbReference>
<sequence>MFSQKAVERLREARSIVALSGAGVSAESGVPTFRGAGGLWRSHDAMSLASVQAFVRDPKLVWEFYNWRREVLAPLKPNPGHYALAAIEERAPRFTLVTQNIDNLHREAGTKNLVELHGNIWRVRCSDMDCEDALFPRENRQVPIAPLPPVCGRCGGLLRPHIVWFGEMLDPENLRSAMLAVSECDYLIVAGTSAVVQPAASMPLLARKGGAFVLEINPEPTELSGLLDECVQAPSGEALPRLAELAYGISAPA</sequence>
<feature type="binding site" evidence="3">
    <location>
        <position position="68"/>
    </location>
    <ligand>
        <name>substrate</name>
    </ligand>
</feature>
<protein>
    <recommendedName>
        <fullName evidence="3">NAD-dependent protein deacylase</fullName>
        <ecNumber evidence="3">2.3.1.286</ecNumber>
    </recommendedName>
    <alternativeName>
        <fullName evidence="3">Regulatory protein SIR2 homolog</fullName>
    </alternativeName>
</protein>
<feature type="active site" description="Proton acceptor" evidence="3">
    <location>
        <position position="117"/>
    </location>
</feature>
<organism evidence="6 7">
    <name type="scientific">Tectimicrobiota bacterium</name>
    <dbReference type="NCBI Taxonomy" id="2528274"/>
    <lineage>
        <taxon>Bacteria</taxon>
        <taxon>Pseudomonadati</taxon>
        <taxon>Nitrospinota/Tectimicrobiota group</taxon>
        <taxon>Candidatus Tectimicrobiota</taxon>
    </lineage>
</organism>
<dbReference type="EC" id="2.3.1.286" evidence="3"/>
<dbReference type="InterPro" id="IPR026591">
    <property type="entry name" value="Sirtuin_cat_small_dom_sf"/>
</dbReference>
<evidence type="ECO:0000256" key="3">
    <source>
        <dbReference type="HAMAP-Rule" id="MF_01121"/>
    </source>
</evidence>
<feature type="binding site" evidence="3">
    <location>
        <begin position="99"/>
        <end position="102"/>
    </location>
    <ligand>
        <name>NAD(+)</name>
        <dbReference type="ChEBI" id="CHEBI:57540"/>
    </ligand>
</feature>
<dbReference type="InterPro" id="IPR026590">
    <property type="entry name" value="Ssirtuin_cat_dom"/>
</dbReference>
<evidence type="ECO:0000313" key="6">
    <source>
        <dbReference type="EMBL" id="MBI3129138.1"/>
    </source>
</evidence>
<dbReference type="InterPro" id="IPR003000">
    <property type="entry name" value="Sirtuin"/>
</dbReference>
<dbReference type="PANTHER" id="PTHR11085">
    <property type="entry name" value="NAD-DEPENDENT PROTEIN DEACYLASE SIRTUIN-5, MITOCHONDRIAL-RELATED"/>
    <property type="match status" value="1"/>
</dbReference>
<dbReference type="NCBIfam" id="NF001753">
    <property type="entry name" value="PRK00481.1-3"/>
    <property type="match status" value="1"/>
</dbReference>
<comment type="subcellular location">
    <subcellularLocation>
        <location evidence="3">Cytoplasm</location>
    </subcellularLocation>
</comment>
<keyword evidence="3" id="KW-0963">Cytoplasm</keyword>
<feature type="binding site" evidence="3">
    <location>
        <position position="151"/>
    </location>
    <ligand>
        <name>Zn(2+)</name>
        <dbReference type="ChEBI" id="CHEBI:29105"/>
    </ligand>
</feature>
<name>A0A932I2Z3_UNCTE</name>
<evidence type="ECO:0000256" key="2">
    <source>
        <dbReference type="ARBA" id="ARBA00023027"/>
    </source>
</evidence>
<keyword evidence="3" id="KW-0479">Metal-binding</keyword>
<comment type="caution">
    <text evidence="3 4">Lacks conserved residue(s) required for the propagation of feature annotation.</text>
</comment>
<feature type="binding site" evidence="3">
    <location>
        <begin position="191"/>
        <end position="193"/>
    </location>
    <ligand>
        <name>NAD(+)</name>
        <dbReference type="ChEBI" id="CHEBI:57540"/>
    </ligand>
</feature>
<feature type="binding site" evidence="3">
    <location>
        <begin position="217"/>
        <end position="219"/>
    </location>
    <ligand>
        <name>NAD(+)</name>
        <dbReference type="ChEBI" id="CHEBI:57540"/>
    </ligand>
</feature>
<feature type="binding site" evidence="3">
    <location>
        <position position="125"/>
    </location>
    <ligand>
        <name>Zn(2+)</name>
        <dbReference type="ChEBI" id="CHEBI:29105"/>
    </ligand>
</feature>
<dbReference type="AlphaFoldDB" id="A0A932I2Z3"/>
<feature type="binding site" evidence="3">
    <location>
        <position position="235"/>
    </location>
    <ligand>
        <name>NAD(+)</name>
        <dbReference type="ChEBI" id="CHEBI:57540"/>
    </ligand>
</feature>
<evidence type="ECO:0000256" key="1">
    <source>
        <dbReference type="ARBA" id="ARBA00022679"/>
    </source>
</evidence>
<dbReference type="GO" id="GO:0036054">
    <property type="term" value="F:protein-malonyllysine demalonylase activity"/>
    <property type="evidence" value="ECO:0007669"/>
    <property type="project" value="InterPro"/>
</dbReference>
<dbReference type="SUPFAM" id="SSF52467">
    <property type="entry name" value="DHS-like NAD/FAD-binding domain"/>
    <property type="match status" value="1"/>
</dbReference>
<dbReference type="HAMAP" id="MF_01121">
    <property type="entry name" value="Sirtuin_ClassIII"/>
    <property type="match status" value="1"/>
</dbReference>
<dbReference type="CDD" id="cd01412">
    <property type="entry name" value="SIRT5_Af1_CobB"/>
    <property type="match status" value="1"/>
</dbReference>
<comment type="function">
    <text evidence="3">NAD-dependent lysine deacetylase and desuccinylase that specifically removes acetyl and succinyl groups on target proteins. Modulates the activities of several proteins which are inactive in their acylated form.</text>
</comment>
<evidence type="ECO:0000313" key="7">
    <source>
        <dbReference type="Proteomes" id="UP000782312"/>
    </source>
</evidence>
<comment type="cofactor">
    <cofactor evidence="3">
        <name>Zn(2+)</name>
        <dbReference type="ChEBI" id="CHEBI:29105"/>
    </cofactor>
    <text evidence="3">Binds 1 zinc ion per subunit.</text>
</comment>
<comment type="similarity">
    <text evidence="3">Belongs to the sirtuin family. Class III subfamily.</text>
</comment>
<comment type="catalytic activity">
    <reaction evidence="3">
        <text>N(6)-acetyl-L-lysyl-[protein] + NAD(+) + H2O = 2''-O-acetyl-ADP-D-ribose + nicotinamide + L-lysyl-[protein]</text>
        <dbReference type="Rhea" id="RHEA:43636"/>
        <dbReference type="Rhea" id="RHEA-COMP:9752"/>
        <dbReference type="Rhea" id="RHEA-COMP:10731"/>
        <dbReference type="ChEBI" id="CHEBI:15377"/>
        <dbReference type="ChEBI" id="CHEBI:17154"/>
        <dbReference type="ChEBI" id="CHEBI:29969"/>
        <dbReference type="ChEBI" id="CHEBI:57540"/>
        <dbReference type="ChEBI" id="CHEBI:61930"/>
        <dbReference type="ChEBI" id="CHEBI:83767"/>
        <dbReference type="EC" id="2.3.1.286"/>
    </reaction>
</comment>
<feature type="binding site" evidence="3">
    <location>
        <position position="65"/>
    </location>
    <ligand>
        <name>substrate</name>
    </ligand>
</feature>
<dbReference type="GO" id="GO:0036055">
    <property type="term" value="F:protein-succinyllysine desuccinylase activity"/>
    <property type="evidence" value="ECO:0007669"/>
    <property type="project" value="UniProtKB-UniRule"/>
</dbReference>
<dbReference type="Gene3D" id="3.40.50.1220">
    <property type="entry name" value="TPP-binding domain"/>
    <property type="match status" value="1"/>
</dbReference>
<dbReference type="InterPro" id="IPR029035">
    <property type="entry name" value="DHS-like_NAD/FAD-binding_dom"/>
</dbReference>
<evidence type="ECO:0000256" key="4">
    <source>
        <dbReference type="PROSITE-ProRule" id="PRU00236"/>
    </source>
</evidence>
<dbReference type="EMBL" id="JACPUR010000038">
    <property type="protein sequence ID" value="MBI3129138.1"/>
    <property type="molecule type" value="Genomic_DNA"/>
</dbReference>
<evidence type="ECO:0000259" key="5">
    <source>
        <dbReference type="PROSITE" id="PS50305"/>
    </source>
</evidence>
<dbReference type="PANTHER" id="PTHR11085:SF10">
    <property type="entry name" value="NAD-DEPENDENT PROTEIN DEACYLASE SIRTUIN-5, MITOCHONDRIAL-RELATED"/>
    <property type="match status" value="1"/>
</dbReference>
<proteinExistence type="inferred from homology"/>
<dbReference type="GO" id="GO:0005737">
    <property type="term" value="C:cytoplasm"/>
    <property type="evidence" value="ECO:0007669"/>
    <property type="project" value="UniProtKB-SubCell"/>
</dbReference>
<keyword evidence="2 3" id="KW-0520">NAD</keyword>
<comment type="caution">
    <text evidence="6">The sequence shown here is derived from an EMBL/GenBank/DDBJ whole genome shotgun (WGS) entry which is preliminary data.</text>
</comment>
<dbReference type="GO" id="GO:0017136">
    <property type="term" value="F:histone deacetylase activity, NAD-dependent"/>
    <property type="evidence" value="ECO:0007669"/>
    <property type="project" value="TreeGrafter"/>
</dbReference>
<reference evidence="6" key="1">
    <citation type="submission" date="2020-07" db="EMBL/GenBank/DDBJ databases">
        <title>Huge and variable diversity of episymbiotic CPR bacteria and DPANN archaea in groundwater ecosystems.</title>
        <authorList>
            <person name="He C.Y."/>
            <person name="Keren R."/>
            <person name="Whittaker M."/>
            <person name="Farag I.F."/>
            <person name="Doudna J."/>
            <person name="Cate J.H.D."/>
            <person name="Banfield J.F."/>
        </authorList>
    </citation>
    <scope>NUCLEOTIDE SEQUENCE</scope>
    <source>
        <strain evidence="6">NC_groundwater_763_Ag_S-0.2um_68_21</strain>
    </source>
</reference>
<dbReference type="InterPro" id="IPR027546">
    <property type="entry name" value="Sirtuin_class_III"/>
</dbReference>
<comment type="catalytic activity">
    <reaction evidence="3">
        <text>N(6)-succinyl-L-lysyl-[protein] + NAD(+) + H2O = 2''-O-succinyl-ADP-D-ribose + nicotinamide + L-lysyl-[protein]</text>
        <dbReference type="Rhea" id="RHEA:47668"/>
        <dbReference type="Rhea" id="RHEA-COMP:9752"/>
        <dbReference type="Rhea" id="RHEA-COMP:11877"/>
        <dbReference type="ChEBI" id="CHEBI:15377"/>
        <dbReference type="ChEBI" id="CHEBI:17154"/>
        <dbReference type="ChEBI" id="CHEBI:29969"/>
        <dbReference type="ChEBI" id="CHEBI:57540"/>
        <dbReference type="ChEBI" id="CHEBI:87830"/>
        <dbReference type="ChEBI" id="CHEBI:87832"/>
    </reaction>
</comment>
<dbReference type="Pfam" id="PF02146">
    <property type="entry name" value="SIR2"/>
    <property type="match status" value="1"/>
</dbReference>
<keyword evidence="3" id="KW-0862">Zinc</keyword>
<keyword evidence="1" id="KW-0808">Transferase</keyword>
<dbReference type="Proteomes" id="UP000782312">
    <property type="component" value="Unassembled WGS sequence"/>
</dbReference>
<feature type="binding site" evidence="3">
    <location>
        <begin position="21"/>
        <end position="40"/>
    </location>
    <ligand>
        <name>NAD(+)</name>
        <dbReference type="ChEBI" id="CHEBI:57540"/>
    </ligand>
</feature>